<dbReference type="Proteomes" id="UP000186455">
    <property type="component" value="Unassembled WGS sequence"/>
</dbReference>
<comment type="caution">
    <text evidence="1">The sequence shown here is derived from an EMBL/GenBank/DDBJ whole genome shotgun (WGS) entry which is preliminary data.</text>
</comment>
<evidence type="ECO:0000313" key="2">
    <source>
        <dbReference type="Proteomes" id="UP000186455"/>
    </source>
</evidence>
<proteinExistence type="predicted"/>
<gene>
    <name evidence="1" type="ORF">AB852_00560</name>
</gene>
<protein>
    <submittedName>
        <fullName evidence="1">Uncharacterized protein</fullName>
    </submittedName>
</protein>
<keyword evidence="2" id="KW-1185">Reference proteome</keyword>
<organism evidence="1 2">
    <name type="scientific">Streptomyces uncialis</name>
    <dbReference type="NCBI Taxonomy" id="1048205"/>
    <lineage>
        <taxon>Bacteria</taxon>
        <taxon>Bacillati</taxon>
        <taxon>Actinomycetota</taxon>
        <taxon>Actinomycetes</taxon>
        <taxon>Kitasatosporales</taxon>
        <taxon>Streptomycetaceae</taxon>
        <taxon>Streptomyces</taxon>
    </lineage>
</organism>
<reference evidence="1 2" key="1">
    <citation type="submission" date="2015-06" db="EMBL/GenBank/DDBJ databases">
        <title>Cloning and characterization of the uncialamcin biosynthetic gene cluster.</title>
        <authorList>
            <person name="Yan X."/>
            <person name="Huang T."/>
            <person name="Ge H."/>
            <person name="Shen B."/>
        </authorList>
    </citation>
    <scope>NUCLEOTIDE SEQUENCE [LARGE SCALE GENOMIC DNA]</scope>
    <source>
        <strain evidence="1 2">DCA2648</strain>
    </source>
</reference>
<dbReference type="AlphaFoldDB" id="A0A1Q4VC20"/>
<sequence length="66" mass="8117">MRVVWRIEDFWARHVSHRELHRRLDNLRLLYRAEELSEQEIAESAERSLQRIRDSWAAQREQESGD</sequence>
<name>A0A1Q4VC20_9ACTN</name>
<dbReference type="EMBL" id="LFBV01000001">
    <property type="protein sequence ID" value="OKH95401.1"/>
    <property type="molecule type" value="Genomic_DNA"/>
</dbReference>
<accession>A0A1Q4VC20</accession>
<evidence type="ECO:0000313" key="1">
    <source>
        <dbReference type="EMBL" id="OKH95401.1"/>
    </source>
</evidence>